<keyword evidence="2" id="KW-1185">Reference proteome</keyword>
<name>D8JVX1_HYPDA</name>
<organism evidence="1 2">
    <name type="scientific">Hyphomicrobium denitrificans (strain ATCC 51888 / DSM 1869 / NCIMB 11706 / TK 0415)</name>
    <dbReference type="NCBI Taxonomy" id="582899"/>
    <lineage>
        <taxon>Bacteria</taxon>
        <taxon>Pseudomonadati</taxon>
        <taxon>Pseudomonadota</taxon>
        <taxon>Alphaproteobacteria</taxon>
        <taxon>Hyphomicrobiales</taxon>
        <taxon>Hyphomicrobiaceae</taxon>
        <taxon>Hyphomicrobium</taxon>
    </lineage>
</organism>
<evidence type="ECO:0000313" key="1">
    <source>
        <dbReference type="EMBL" id="ADJ23010.1"/>
    </source>
</evidence>
<sequence length="71" mass="7901">MKFEIGKTYSCRSICDYDCVFSFTVVGRSAAFVSIRNSSGKVTRRKVRVSDGVECIEPHGSYSMSPVLRAQ</sequence>
<dbReference type="RefSeq" id="WP_013215225.1">
    <property type="nucleotide sequence ID" value="NC_014313.1"/>
</dbReference>
<protein>
    <submittedName>
        <fullName evidence="1">Uncharacterized protein</fullName>
    </submittedName>
</protein>
<reference evidence="2" key="1">
    <citation type="journal article" date="2011" name="J. Bacteriol.">
        <title>Genome sequences of eight morphologically diverse alphaproteobacteria.</title>
        <authorList>
            <consortium name="US DOE Joint Genome Institute"/>
            <person name="Brown P.J."/>
            <person name="Kysela D.T."/>
            <person name="Buechlein A."/>
            <person name="Hemmerich C."/>
            <person name="Brun Y.V."/>
        </authorList>
    </citation>
    <scope>NUCLEOTIDE SEQUENCE [LARGE SCALE GENOMIC DNA]</scope>
    <source>
        <strain evidence="2">ATCC 51888 / DSM 1869 / NCIB 11706 / TK 0415</strain>
    </source>
</reference>
<dbReference type="Proteomes" id="UP000002033">
    <property type="component" value="Chromosome"/>
</dbReference>
<accession>D8JVX1</accession>
<proteinExistence type="predicted"/>
<gene>
    <name evidence="1" type="ordered locus">Hden_1197</name>
</gene>
<dbReference type="STRING" id="582899.Hden_1197"/>
<dbReference type="KEGG" id="hdn:Hden_1197"/>
<dbReference type="HOGENOM" id="CLU_2734573_0_0_5"/>
<dbReference type="eggNOG" id="ENOG5033JYD">
    <property type="taxonomic scope" value="Bacteria"/>
</dbReference>
<dbReference type="OrthoDB" id="2061995at2"/>
<dbReference type="AlphaFoldDB" id="D8JVX1"/>
<evidence type="ECO:0000313" key="2">
    <source>
        <dbReference type="Proteomes" id="UP000002033"/>
    </source>
</evidence>
<dbReference type="EMBL" id="CP002083">
    <property type="protein sequence ID" value="ADJ23010.1"/>
    <property type="molecule type" value="Genomic_DNA"/>
</dbReference>